<dbReference type="PANTHER" id="PTHR43818:SF11">
    <property type="entry name" value="BCDNA.GH03377"/>
    <property type="match status" value="1"/>
</dbReference>
<dbReference type="InterPro" id="IPR055170">
    <property type="entry name" value="GFO_IDH_MocA-like_dom"/>
</dbReference>
<dbReference type="Proteomes" id="UP000199101">
    <property type="component" value="Unassembled WGS sequence"/>
</dbReference>
<dbReference type="Gene3D" id="3.30.360.10">
    <property type="entry name" value="Dihydrodipicolinate Reductase, domain 2"/>
    <property type="match status" value="1"/>
</dbReference>
<dbReference type="InterPro" id="IPR036291">
    <property type="entry name" value="NAD(P)-bd_dom_sf"/>
</dbReference>
<organism evidence="4 5">
    <name type="scientific">Rhizobium multihospitium</name>
    <dbReference type="NCBI Taxonomy" id="410764"/>
    <lineage>
        <taxon>Bacteria</taxon>
        <taxon>Pseudomonadati</taxon>
        <taxon>Pseudomonadota</taxon>
        <taxon>Alphaproteobacteria</taxon>
        <taxon>Hyphomicrobiales</taxon>
        <taxon>Rhizobiaceae</taxon>
        <taxon>Rhizobium/Agrobacterium group</taxon>
        <taxon>Rhizobium</taxon>
    </lineage>
</organism>
<sequence>MKKVFRFGVIGCGLMGREFASAAARWLHLADTRARPEIVAACDTNPALLDWFKDNVPSVRQFTGDYKELLANPDVDAVYCAVPHVLHQQFYIDILKAGKHLLGEKPFGMDAAQNREIMAVLAENPKLLVRCSSEMPFFPGAQKVISLAESGEMGDILEVEAGFLHSSDIDRQKPINWKRMAEINGDYGCMGDLGMHVLHVPLRLGWRPQTLHAQLVKRITERPDGKGGMVPCTTWDNATISTRVSAGDQDFPMVLKTWRIAPGEANTWYIRILGMKKSASFTTKSPRQWQWMDYNGGAQAWSTEDLGYGSLFPAITGKIFEFGFADAIQQMWAAFVDELAGGNANGFTCATPEEAQAHHAVLTAALKSGRENIVVPVDYEGATAR</sequence>
<dbReference type="Pfam" id="PF22725">
    <property type="entry name" value="GFO_IDH_MocA_C3"/>
    <property type="match status" value="1"/>
</dbReference>
<accession>A0A1C3UH24</accession>
<dbReference type="STRING" id="410764.GA0061103_2187"/>
<dbReference type="PANTHER" id="PTHR43818">
    <property type="entry name" value="BCDNA.GH03377"/>
    <property type="match status" value="1"/>
</dbReference>
<dbReference type="EMBL" id="FMAG01000001">
    <property type="protein sequence ID" value="SCB14744.1"/>
    <property type="molecule type" value="Genomic_DNA"/>
</dbReference>
<dbReference type="OrthoDB" id="9815825at2"/>
<name>A0A1C3UH24_9HYPH</name>
<dbReference type="GO" id="GO:0016491">
    <property type="term" value="F:oxidoreductase activity"/>
    <property type="evidence" value="ECO:0007669"/>
    <property type="project" value="UniProtKB-KW"/>
</dbReference>
<evidence type="ECO:0000313" key="4">
    <source>
        <dbReference type="EMBL" id="SCB14744.1"/>
    </source>
</evidence>
<dbReference type="SUPFAM" id="SSF51735">
    <property type="entry name" value="NAD(P)-binding Rossmann-fold domains"/>
    <property type="match status" value="1"/>
</dbReference>
<protein>
    <submittedName>
        <fullName evidence="4">Predicted dehydrogenase</fullName>
    </submittedName>
</protein>
<reference evidence="5" key="1">
    <citation type="submission" date="2016-08" db="EMBL/GenBank/DDBJ databases">
        <authorList>
            <person name="Varghese N."/>
            <person name="Submissions Spin"/>
        </authorList>
    </citation>
    <scope>NUCLEOTIDE SEQUENCE [LARGE SCALE GENOMIC DNA]</scope>
    <source>
        <strain evidence="5">HAMBI 2975</strain>
    </source>
</reference>
<dbReference type="InterPro" id="IPR050463">
    <property type="entry name" value="Gfo/Idh/MocA_oxidrdct_glycsds"/>
</dbReference>
<dbReference type="Pfam" id="PF01408">
    <property type="entry name" value="GFO_IDH_MocA"/>
    <property type="match status" value="1"/>
</dbReference>
<gene>
    <name evidence="4" type="ORF">GA0061103_2187</name>
</gene>
<keyword evidence="5" id="KW-1185">Reference proteome</keyword>
<dbReference type="Gene3D" id="3.40.50.720">
    <property type="entry name" value="NAD(P)-binding Rossmann-like Domain"/>
    <property type="match status" value="1"/>
</dbReference>
<evidence type="ECO:0000313" key="5">
    <source>
        <dbReference type="Proteomes" id="UP000199101"/>
    </source>
</evidence>
<dbReference type="AlphaFoldDB" id="A0A1C3UH24"/>
<dbReference type="RefSeq" id="WP_092707888.1">
    <property type="nucleotide sequence ID" value="NZ_FMAG01000001.1"/>
</dbReference>
<dbReference type="SUPFAM" id="SSF55347">
    <property type="entry name" value="Glyceraldehyde-3-phosphate dehydrogenase-like, C-terminal domain"/>
    <property type="match status" value="1"/>
</dbReference>
<dbReference type="InterPro" id="IPR000683">
    <property type="entry name" value="Gfo/Idh/MocA-like_OxRdtase_N"/>
</dbReference>
<feature type="domain" description="GFO/IDH/MocA-like oxidoreductase" evidence="3">
    <location>
        <begin position="142"/>
        <end position="246"/>
    </location>
</feature>
<keyword evidence="1" id="KW-0560">Oxidoreductase</keyword>
<dbReference type="GO" id="GO:0000166">
    <property type="term" value="F:nucleotide binding"/>
    <property type="evidence" value="ECO:0007669"/>
    <property type="project" value="InterPro"/>
</dbReference>
<feature type="domain" description="Gfo/Idh/MocA-like oxidoreductase N-terminal" evidence="2">
    <location>
        <begin position="5"/>
        <end position="128"/>
    </location>
</feature>
<evidence type="ECO:0000256" key="1">
    <source>
        <dbReference type="ARBA" id="ARBA00023002"/>
    </source>
</evidence>
<evidence type="ECO:0000259" key="3">
    <source>
        <dbReference type="Pfam" id="PF22725"/>
    </source>
</evidence>
<evidence type="ECO:0000259" key="2">
    <source>
        <dbReference type="Pfam" id="PF01408"/>
    </source>
</evidence>
<proteinExistence type="predicted"/>